<proteinExistence type="inferred from homology"/>
<dbReference type="Gene3D" id="3.30.70.80">
    <property type="entry name" value="Peptidase S8 propeptide/proteinase inhibitor I9"/>
    <property type="match status" value="1"/>
</dbReference>
<dbReference type="SUPFAM" id="SSF54897">
    <property type="entry name" value="Protease propeptides/inhibitors"/>
    <property type="match status" value="1"/>
</dbReference>
<dbReference type="Proteomes" id="UP001323405">
    <property type="component" value="Unassembled WGS sequence"/>
</dbReference>
<keyword evidence="2" id="KW-1133">Transmembrane helix</keyword>
<evidence type="ECO:0000313" key="3">
    <source>
        <dbReference type="EMBL" id="KAK4655765.1"/>
    </source>
</evidence>
<accession>A0ABR0GJ36</accession>
<reference evidence="3 4" key="1">
    <citation type="journal article" date="2023" name="bioRxiv">
        <title>High-quality genome assemblies of four members of thePodospora anserinaspecies complex.</title>
        <authorList>
            <person name="Ament-Velasquez S.L."/>
            <person name="Vogan A.A."/>
            <person name="Wallerman O."/>
            <person name="Hartmann F."/>
            <person name="Gautier V."/>
            <person name="Silar P."/>
            <person name="Giraud T."/>
            <person name="Johannesson H."/>
        </authorList>
    </citation>
    <scope>NUCLEOTIDE SEQUENCE [LARGE SCALE GENOMIC DNA]</scope>
    <source>
        <strain evidence="3 4">CBS 415.72m</strain>
    </source>
</reference>
<keyword evidence="4" id="KW-1185">Reference proteome</keyword>
<dbReference type="InterPro" id="IPR052471">
    <property type="entry name" value="PBI_I9"/>
</dbReference>
<protein>
    <recommendedName>
        <fullName evidence="5">Inhibitor I9 domain-containing protein</fullName>
    </recommendedName>
</protein>
<evidence type="ECO:0000256" key="1">
    <source>
        <dbReference type="ARBA" id="ARBA00038069"/>
    </source>
</evidence>
<dbReference type="EMBL" id="JAFFHA010000005">
    <property type="protein sequence ID" value="KAK4655765.1"/>
    <property type="molecule type" value="Genomic_DNA"/>
</dbReference>
<keyword evidence="2" id="KW-0812">Transmembrane</keyword>
<feature type="transmembrane region" description="Helical" evidence="2">
    <location>
        <begin position="96"/>
        <end position="115"/>
    </location>
</feature>
<dbReference type="RefSeq" id="XP_062744740.1">
    <property type="nucleotide sequence ID" value="XM_062888824.1"/>
</dbReference>
<evidence type="ECO:0000313" key="4">
    <source>
        <dbReference type="Proteomes" id="UP001323405"/>
    </source>
</evidence>
<gene>
    <name evidence="3" type="ORF">QC762_305290</name>
</gene>
<organism evidence="3 4">
    <name type="scientific">Podospora pseudocomata</name>
    <dbReference type="NCBI Taxonomy" id="2093779"/>
    <lineage>
        <taxon>Eukaryota</taxon>
        <taxon>Fungi</taxon>
        <taxon>Dikarya</taxon>
        <taxon>Ascomycota</taxon>
        <taxon>Pezizomycotina</taxon>
        <taxon>Sordariomycetes</taxon>
        <taxon>Sordariomycetidae</taxon>
        <taxon>Sordariales</taxon>
        <taxon>Podosporaceae</taxon>
        <taxon>Podospora</taxon>
    </lineage>
</organism>
<evidence type="ECO:0000256" key="2">
    <source>
        <dbReference type="SAM" id="Phobius"/>
    </source>
</evidence>
<keyword evidence="2" id="KW-0472">Membrane</keyword>
<comment type="caution">
    <text evidence="3">The sequence shown here is derived from an EMBL/GenBank/DDBJ whole genome shotgun (WGS) entry which is preliminary data.</text>
</comment>
<evidence type="ECO:0008006" key="5">
    <source>
        <dbReference type="Google" id="ProtNLM"/>
    </source>
</evidence>
<dbReference type="PANTHER" id="PTHR28288:SF1">
    <property type="entry name" value="INHIBITOR I9 DOMAIN-CONTAINING PROTEIN"/>
    <property type="match status" value="1"/>
</dbReference>
<comment type="similarity">
    <text evidence="1">Belongs to the protease inhibitor I9 family.</text>
</comment>
<name>A0ABR0GJ36_9PEZI</name>
<sequence>MGLASSFEHPLWCWFGRHCMTGASAMAWQGPGLIIGPYQETGPSILSSLGTISPPTYCQRRRKHHLLYRQQIFAREYPVLLSCPENYPTNTDTMRVFSFLIAALTFFAGVIAVDIQKSVLISYPPETPDSVVDNAKKAIKDAGGVITHEYTLIKGFAAKVGEKVLETVTAWGEEYKVSVEEDEEVHIMGGSHIGI</sequence>
<dbReference type="GeneID" id="87908731"/>
<dbReference type="InterPro" id="IPR037045">
    <property type="entry name" value="S8pro/Inhibitor_I9_sf"/>
</dbReference>
<dbReference type="PANTHER" id="PTHR28288">
    <property type="entry name" value="PROTEASE B INHIBITOR 2"/>
    <property type="match status" value="1"/>
</dbReference>